<evidence type="ECO:0008006" key="3">
    <source>
        <dbReference type="Google" id="ProtNLM"/>
    </source>
</evidence>
<sequence length="115" mass="11974">MSKTMNTVAASASDARVTAPGRRVAFSLVADADPGTLPRILEYVAKRGLVPLALHSRLTDDTLAISMEVGDLPQAETDHIGRCLGQIPMVARVTVTEMAATASAADLVTELAAAE</sequence>
<dbReference type="AlphaFoldDB" id="A0A1X7H6X9"/>
<accession>A0A1X7H6X9</accession>
<gene>
    <name evidence="1" type="ORF">SAMN02982917_5100</name>
</gene>
<proteinExistence type="predicted"/>
<dbReference type="RefSeq" id="WP_085089915.1">
    <property type="nucleotide sequence ID" value="NZ_FXAK01000007.1"/>
</dbReference>
<organism evidence="1 2">
    <name type="scientific">Azospirillum oryzae</name>
    <dbReference type="NCBI Taxonomy" id="286727"/>
    <lineage>
        <taxon>Bacteria</taxon>
        <taxon>Pseudomonadati</taxon>
        <taxon>Pseudomonadota</taxon>
        <taxon>Alphaproteobacteria</taxon>
        <taxon>Rhodospirillales</taxon>
        <taxon>Azospirillaceae</taxon>
        <taxon>Azospirillum</taxon>
    </lineage>
</organism>
<reference evidence="1 2" key="1">
    <citation type="submission" date="2017-04" db="EMBL/GenBank/DDBJ databases">
        <authorList>
            <person name="Afonso C.L."/>
            <person name="Miller P.J."/>
            <person name="Scott M.A."/>
            <person name="Spackman E."/>
            <person name="Goraichik I."/>
            <person name="Dimitrov K.M."/>
            <person name="Suarez D.L."/>
            <person name="Swayne D.E."/>
        </authorList>
    </citation>
    <scope>NUCLEOTIDE SEQUENCE [LARGE SCALE GENOMIC DNA]</scope>
    <source>
        <strain evidence="1 2">A2P</strain>
    </source>
</reference>
<dbReference type="Proteomes" id="UP000192936">
    <property type="component" value="Unassembled WGS sequence"/>
</dbReference>
<evidence type="ECO:0000313" key="1">
    <source>
        <dbReference type="EMBL" id="SMF80719.1"/>
    </source>
</evidence>
<protein>
    <recommendedName>
        <fullName evidence="3">ACT domain-containing protein</fullName>
    </recommendedName>
</protein>
<dbReference type="EMBL" id="FXAK01000007">
    <property type="protein sequence ID" value="SMF80719.1"/>
    <property type="molecule type" value="Genomic_DNA"/>
</dbReference>
<dbReference type="OrthoDB" id="7062678at2"/>
<evidence type="ECO:0000313" key="2">
    <source>
        <dbReference type="Proteomes" id="UP000192936"/>
    </source>
</evidence>
<name>A0A1X7H6X9_9PROT</name>